<organism evidence="6 7">
    <name type="scientific">Phycicoccus sonneratiae</name>
    <dbReference type="NCBI Taxonomy" id="2807628"/>
    <lineage>
        <taxon>Bacteria</taxon>
        <taxon>Bacillati</taxon>
        <taxon>Actinomycetota</taxon>
        <taxon>Actinomycetes</taxon>
        <taxon>Micrococcales</taxon>
        <taxon>Intrasporangiaceae</taxon>
        <taxon>Phycicoccus</taxon>
    </lineage>
</organism>
<evidence type="ECO:0000256" key="2">
    <source>
        <dbReference type="ARBA" id="ARBA00022946"/>
    </source>
</evidence>
<accession>A0ABS2CH63</accession>
<dbReference type="InterPro" id="IPR015324">
    <property type="entry name" value="Ribosomal_Rsm22-like"/>
</dbReference>
<comment type="caution">
    <text evidence="6">The sequence shown here is derived from an EMBL/GenBank/DDBJ whole genome shotgun (WGS) entry which is preliminary data.</text>
</comment>
<sequence length="328" mass="34460">MALTLTRALEAVLDGEDAEALRRATARLIEVYRSGAPPEEQALRDPVSAAAYAAYRMPATHAAVSRVLRYAMEVAPDLAPRSLVDVGGGTGAAAWAVAEAFPEVASVEVLDASADALSLGARIARNGPPVVAGARWTRADLTVNSLLPQADLATISYVLGELPGDLPDRVVDASVAAAGVVAVVEPGTPRGFAAVHAARERLLGAGWHLVAPCPHEDACPLAAAGDWCHLAVRLDRTALHRRLKGGALGHEDEKVSYVVARREPAALPGGRVLRHPVTRKGMVRLELCRADGTAAAEVVSKRQGPRYRAARHAGWGDRWPPEGTDAAD</sequence>
<dbReference type="EMBL" id="JAFDVD010000003">
    <property type="protein sequence ID" value="MBM6399215.1"/>
    <property type="molecule type" value="Genomic_DNA"/>
</dbReference>
<proteinExistence type="predicted"/>
<dbReference type="GO" id="GO:0032259">
    <property type="term" value="P:methylation"/>
    <property type="evidence" value="ECO:0007669"/>
    <property type="project" value="UniProtKB-KW"/>
</dbReference>
<evidence type="ECO:0000256" key="5">
    <source>
        <dbReference type="SAM" id="MobiDB-lite"/>
    </source>
</evidence>
<evidence type="ECO:0000313" key="6">
    <source>
        <dbReference type="EMBL" id="MBM6399215.1"/>
    </source>
</evidence>
<keyword evidence="7" id="KW-1185">Reference proteome</keyword>
<keyword evidence="6" id="KW-0808">Transferase</keyword>
<dbReference type="InterPro" id="IPR029063">
    <property type="entry name" value="SAM-dependent_MTases_sf"/>
</dbReference>
<dbReference type="SUPFAM" id="SSF53335">
    <property type="entry name" value="S-adenosyl-L-methionine-dependent methyltransferases"/>
    <property type="match status" value="1"/>
</dbReference>
<feature type="region of interest" description="Disordered" evidence="5">
    <location>
        <begin position="307"/>
        <end position="328"/>
    </location>
</feature>
<dbReference type="Gene3D" id="3.40.50.150">
    <property type="entry name" value="Vaccinia Virus protein VP39"/>
    <property type="match status" value="1"/>
</dbReference>
<keyword evidence="1" id="KW-0479">Metal-binding</keyword>
<dbReference type="InterPro" id="IPR052571">
    <property type="entry name" value="Mt_RNA_Methyltransferase"/>
</dbReference>
<dbReference type="PANTHER" id="PTHR13184:SF5">
    <property type="entry name" value="METHYLTRANSFERASE-LIKE PROTEIN 17, MITOCHONDRIAL"/>
    <property type="match status" value="1"/>
</dbReference>
<gene>
    <name evidence="6" type="ORF">JQN70_02315</name>
</gene>
<evidence type="ECO:0000313" key="7">
    <source>
        <dbReference type="Proteomes" id="UP001430172"/>
    </source>
</evidence>
<dbReference type="RefSeq" id="WP_204129685.1">
    <property type="nucleotide sequence ID" value="NZ_JAFDVD010000003.1"/>
</dbReference>
<evidence type="ECO:0000256" key="1">
    <source>
        <dbReference type="ARBA" id="ARBA00022723"/>
    </source>
</evidence>
<protein>
    <submittedName>
        <fullName evidence="6">rRNA methyltransferase</fullName>
    </submittedName>
</protein>
<keyword evidence="4" id="KW-0411">Iron-sulfur</keyword>
<dbReference type="PANTHER" id="PTHR13184">
    <property type="entry name" value="37S RIBOSOMAL PROTEIN S22"/>
    <property type="match status" value="1"/>
</dbReference>
<dbReference type="Proteomes" id="UP001430172">
    <property type="component" value="Unassembled WGS sequence"/>
</dbReference>
<keyword evidence="6" id="KW-0489">Methyltransferase</keyword>
<name>A0ABS2CH63_9MICO</name>
<dbReference type="GO" id="GO:0008168">
    <property type="term" value="F:methyltransferase activity"/>
    <property type="evidence" value="ECO:0007669"/>
    <property type="project" value="UniProtKB-KW"/>
</dbReference>
<dbReference type="Pfam" id="PF09243">
    <property type="entry name" value="Rsm22"/>
    <property type="match status" value="1"/>
</dbReference>
<evidence type="ECO:0000256" key="4">
    <source>
        <dbReference type="ARBA" id="ARBA00023014"/>
    </source>
</evidence>
<evidence type="ECO:0000256" key="3">
    <source>
        <dbReference type="ARBA" id="ARBA00023004"/>
    </source>
</evidence>
<keyword evidence="3" id="KW-0408">Iron</keyword>
<keyword evidence="2" id="KW-0809">Transit peptide</keyword>
<reference evidence="6" key="1">
    <citation type="submission" date="2021-02" db="EMBL/GenBank/DDBJ databases">
        <title>Phycicoccus sp. MQZ13P-5T, whole genome shotgun sequence.</title>
        <authorList>
            <person name="Tuo L."/>
        </authorList>
    </citation>
    <scope>NUCLEOTIDE SEQUENCE</scope>
    <source>
        <strain evidence="6">MQZ13P-5</strain>
    </source>
</reference>